<evidence type="ECO:0000313" key="4">
    <source>
        <dbReference type="EMBL" id="MBM7800180.1"/>
    </source>
</evidence>
<comment type="caution">
    <text evidence="4">The sequence shown here is derived from an EMBL/GenBank/DDBJ whole genome shotgun (WGS) entry which is preliminary data.</text>
</comment>
<dbReference type="SUPFAM" id="SSF48403">
    <property type="entry name" value="Ankyrin repeat"/>
    <property type="match status" value="1"/>
</dbReference>
<evidence type="ECO:0000256" key="2">
    <source>
        <dbReference type="ARBA" id="ARBA00023043"/>
    </source>
</evidence>
<dbReference type="PROSITE" id="PS50088">
    <property type="entry name" value="ANK_REPEAT"/>
    <property type="match status" value="2"/>
</dbReference>
<dbReference type="PROSITE" id="PS50297">
    <property type="entry name" value="ANK_REP_REGION"/>
    <property type="match status" value="1"/>
</dbReference>
<keyword evidence="5" id="KW-1185">Reference proteome</keyword>
<dbReference type="RefSeq" id="WP_204919425.1">
    <property type="nucleotide sequence ID" value="NZ_BAAAQP010000003.1"/>
</dbReference>
<evidence type="ECO:0000313" key="5">
    <source>
        <dbReference type="Proteomes" id="UP000704762"/>
    </source>
</evidence>
<evidence type="ECO:0000256" key="3">
    <source>
        <dbReference type="PROSITE-ProRule" id="PRU00023"/>
    </source>
</evidence>
<feature type="repeat" description="ANK" evidence="3">
    <location>
        <begin position="239"/>
        <end position="271"/>
    </location>
</feature>
<dbReference type="Gene3D" id="1.25.40.20">
    <property type="entry name" value="Ankyrin repeat-containing domain"/>
    <property type="match status" value="3"/>
</dbReference>
<protein>
    <submittedName>
        <fullName evidence="4">Ankyrin repeat protein</fullName>
    </submittedName>
</protein>
<name>A0ABS2RME5_9ACTN</name>
<dbReference type="PANTHER" id="PTHR24189">
    <property type="entry name" value="MYOTROPHIN"/>
    <property type="match status" value="1"/>
</dbReference>
<dbReference type="InterPro" id="IPR002110">
    <property type="entry name" value="Ankyrin_rpt"/>
</dbReference>
<dbReference type="EMBL" id="JAFBCF010000001">
    <property type="protein sequence ID" value="MBM7800180.1"/>
    <property type="molecule type" value="Genomic_DNA"/>
</dbReference>
<organism evidence="4 5">
    <name type="scientific">Microlunatus panaciterrae</name>
    <dbReference type="NCBI Taxonomy" id="400768"/>
    <lineage>
        <taxon>Bacteria</taxon>
        <taxon>Bacillati</taxon>
        <taxon>Actinomycetota</taxon>
        <taxon>Actinomycetes</taxon>
        <taxon>Propionibacteriales</taxon>
        <taxon>Propionibacteriaceae</taxon>
        <taxon>Microlunatus</taxon>
    </lineage>
</organism>
<dbReference type="InterPro" id="IPR036770">
    <property type="entry name" value="Ankyrin_rpt-contain_sf"/>
</dbReference>
<proteinExistence type="predicted"/>
<dbReference type="InterPro" id="IPR050745">
    <property type="entry name" value="Multifunctional_regulatory"/>
</dbReference>
<accession>A0ABS2RME5</accession>
<dbReference type="PANTHER" id="PTHR24189:SF50">
    <property type="entry name" value="ANKYRIN REPEAT AND SOCS BOX PROTEIN 2"/>
    <property type="match status" value="1"/>
</dbReference>
<gene>
    <name evidence="4" type="ORF">JOE57_003101</name>
</gene>
<evidence type="ECO:0000256" key="1">
    <source>
        <dbReference type="ARBA" id="ARBA00022737"/>
    </source>
</evidence>
<dbReference type="SMART" id="SM00248">
    <property type="entry name" value="ANK"/>
    <property type="match status" value="6"/>
</dbReference>
<sequence length="401" mass="43627">MTEFAERLLREGCLDYTDDRPERVASAQRLLADRPDLAATDVFTMAATGAHHRLRTLLADQPELADRPGGPCDWQPLLYLCYSRLGDGPGRSAVETARLLLAAGADPNAGFLWNDLPSPFTALTGVLGGGEQDQPVHPDAARLARLLLEAGADPNDNQGLYNRMFSAADDHLELLFEFGLGAGLDSPWRRRLGHRYPSPTEMVTEQLRWAADHGLQHRVELLLRHQVDPDGRGYHPNYGDQTPYRLAVLAGFPVIAQLLAEAGADTSVVDEVDSFLGACLAGDEQRAADWAAADPSLPRRARERLPTAVAKAAENGRTGPVRLLLGYGFDPGVPERFGRTALHEAAHGGHTDLVRLLLEVGADPSVTDDRFRATPADWARHSGQLDIAELLSDAERKLGSR</sequence>
<reference evidence="4 5" key="1">
    <citation type="submission" date="2021-01" db="EMBL/GenBank/DDBJ databases">
        <title>Sequencing the genomes of 1000 actinobacteria strains.</title>
        <authorList>
            <person name="Klenk H.-P."/>
        </authorList>
    </citation>
    <scope>NUCLEOTIDE SEQUENCE [LARGE SCALE GENOMIC DNA]</scope>
    <source>
        <strain evidence="4 5">DSM 18662</strain>
    </source>
</reference>
<dbReference type="Proteomes" id="UP000704762">
    <property type="component" value="Unassembled WGS sequence"/>
</dbReference>
<dbReference type="Pfam" id="PF12796">
    <property type="entry name" value="Ank_2"/>
    <property type="match status" value="1"/>
</dbReference>
<keyword evidence="1" id="KW-0677">Repeat</keyword>
<feature type="repeat" description="ANK" evidence="3">
    <location>
        <begin position="337"/>
        <end position="369"/>
    </location>
</feature>
<keyword evidence="2 3" id="KW-0040">ANK repeat</keyword>